<proteinExistence type="predicted"/>
<keyword evidence="1" id="KW-0472">Membrane</keyword>
<dbReference type="EMBL" id="CATOUU010001178">
    <property type="protein sequence ID" value="CAI9977503.1"/>
    <property type="molecule type" value="Genomic_DNA"/>
</dbReference>
<organism evidence="2">
    <name type="scientific">Hexamita inflata</name>
    <dbReference type="NCBI Taxonomy" id="28002"/>
    <lineage>
        <taxon>Eukaryota</taxon>
        <taxon>Metamonada</taxon>
        <taxon>Diplomonadida</taxon>
        <taxon>Hexamitidae</taxon>
        <taxon>Hexamitinae</taxon>
        <taxon>Hexamita</taxon>
    </lineage>
</organism>
<gene>
    <name evidence="3" type="ORF">HINF_LOCUS56833</name>
    <name evidence="2" type="ORF">HINF_LOCUS65148</name>
</gene>
<name>A0AA86VTL5_9EUKA</name>
<evidence type="ECO:0000313" key="3">
    <source>
        <dbReference type="EMBL" id="CAL6074668.1"/>
    </source>
</evidence>
<feature type="transmembrane region" description="Helical" evidence="1">
    <location>
        <begin position="58"/>
        <end position="78"/>
    </location>
</feature>
<comment type="caution">
    <text evidence="2">The sequence shown here is derived from an EMBL/GenBank/DDBJ whole genome shotgun (WGS) entry which is preliminary data.</text>
</comment>
<keyword evidence="1" id="KW-1133">Transmembrane helix</keyword>
<protein>
    <submittedName>
        <fullName evidence="3">Hypothetical_protein</fullName>
    </submittedName>
</protein>
<evidence type="ECO:0000256" key="1">
    <source>
        <dbReference type="SAM" id="Phobius"/>
    </source>
</evidence>
<dbReference type="EMBL" id="CAXDID020000309">
    <property type="protein sequence ID" value="CAL6074668.1"/>
    <property type="molecule type" value="Genomic_DNA"/>
</dbReference>
<accession>A0AA86VTL5</accession>
<dbReference type="Proteomes" id="UP001642409">
    <property type="component" value="Unassembled WGS sequence"/>
</dbReference>
<evidence type="ECO:0000313" key="2">
    <source>
        <dbReference type="EMBL" id="CAI9977503.1"/>
    </source>
</evidence>
<sequence length="163" mass="17960">MLICIPKYRTPKCIRKSLLPINVYNKPTAARILTVLSLGFLAGGCALIAFSVSSNNSGLAFGIAGTLCLVVGGLFIIFSIESCSQVKSFAYIVTPCCVSESERQKLKEYAEIRSLQNEENQVFIPQQAQQVNQQLNDYQNGQQTVAHNKYNVVPVKQDVQPVM</sequence>
<reference evidence="3 4" key="2">
    <citation type="submission" date="2024-07" db="EMBL/GenBank/DDBJ databases">
        <authorList>
            <person name="Akdeniz Z."/>
        </authorList>
    </citation>
    <scope>NUCLEOTIDE SEQUENCE [LARGE SCALE GENOMIC DNA]</scope>
</reference>
<dbReference type="AlphaFoldDB" id="A0AA86VTL5"/>
<keyword evidence="4" id="KW-1185">Reference proteome</keyword>
<reference evidence="2" key="1">
    <citation type="submission" date="2023-06" db="EMBL/GenBank/DDBJ databases">
        <authorList>
            <person name="Kurt Z."/>
        </authorList>
    </citation>
    <scope>NUCLEOTIDE SEQUENCE</scope>
</reference>
<feature type="transmembrane region" description="Helical" evidence="1">
    <location>
        <begin position="32"/>
        <end position="52"/>
    </location>
</feature>
<keyword evidence="1" id="KW-0812">Transmembrane</keyword>
<evidence type="ECO:0000313" key="4">
    <source>
        <dbReference type="Proteomes" id="UP001642409"/>
    </source>
</evidence>